<keyword evidence="2" id="KW-1185">Reference proteome</keyword>
<evidence type="ECO:0000313" key="3">
    <source>
        <dbReference type="WBParaSite" id="PSAMB.scaffold467size70330.g6254.t1"/>
    </source>
</evidence>
<accession>A0A914WPJ6</accession>
<organism evidence="2 3">
    <name type="scientific">Plectus sambesii</name>
    <dbReference type="NCBI Taxonomy" id="2011161"/>
    <lineage>
        <taxon>Eukaryota</taxon>
        <taxon>Metazoa</taxon>
        <taxon>Ecdysozoa</taxon>
        <taxon>Nematoda</taxon>
        <taxon>Chromadorea</taxon>
        <taxon>Plectida</taxon>
        <taxon>Plectina</taxon>
        <taxon>Plectoidea</taxon>
        <taxon>Plectidae</taxon>
        <taxon>Plectus</taxon>
    </lineage>
</organism>
<protein>
    <submittedName>
        <fullName evidence="3">Uncharacterized protein</fullName>
    </submittedName>
</protein>
<dbReference type="WBParaSite" id="PSAMB.scaffold467size70330.g6254.t1">
    <property type="protein sequence ID" value="PSAMB.scaffold467size70330.g6254.t1"/>
    <property type="gene ID" value="PSAMB.scaffold467size70330.g6254"/>
</dbReference>
<evidence type="ECO:0000256" key="1">
    <source>
        <dbReference type="SAM" id="MobiDB-lite"/>
    </source>
</evidence>
<dbReference type="AlphaFoldDB" id="A0A914WPJ6"/>
<proteinExistence type="predicted"/>
<dbReference type="Proteomes" id="UP000887566">
    <property type="component" value="Unplaced"/>
</dbReference>
<reference evidence="3" key="1">
    <citation type="submission" date="2022-11" db="UniProtKB">
        <authorList>
            <consortium name="WormBaseParasite"/>
        </authorList>
    </citation>
    <scope>IDENTIFICATION</scope>
</reference>
<evidence type="ECO:0000313" key="2">
    <source>
        <dbReference type="Proteomes" id="UP000887566"/>
    </source>
</evidence>
<name>A0A914WPJ6_9BILA</name>
<sequence>MCAVVVGQVVASVKQTKQESQWRRRGVLVGPTNGRALNCPTNAAYSAKSTARQMTRPQINRQQISDAISRPPSVRFSPPASQFCQGSQLMGAQVDSIDTNGAVNNSNRQLARMSEAGRVAPTE</sequence>
<feature type="region of interest" description="Disordered" evidence="1">
    <location>
        <begin position="101"/>
        <end position="123"/>
    </location>
</feature>